<dbReference type="InterPro" id="IPR008928">
    <property type="entry name" value="6-hairpin_glycosidase_sf"/>
</dbReference>
<name>A0A8H3J0C8_9LECA</name>
<dbReference type="SUPFAM" id="SSF48208">
    <property type="entry name" value="Six-hairpin glycosidases"/>
    <property type="match status" value="1"/>
</dbReference>
<evidence type="ECO:0008006" key="3">
    <source>
        <dbReference type="Google" id="ProtNLM"/>
    </source>
</evidence>
<dbReference type="Pfam" id="PF03663">
    <property type="entry name" value="Glyco_hydro_76"/>
    <property type="match status" value="1"/>
</dbReference>
<dbReference type="OrthoDB" id="9984024at2759"/>
<dbReference type="Proteomes" id="UP000664521">
    <property type="component" value="Unassembled WGS sequence"/>
</dbReference>
<dbReference type="PANTHER" id="PTHR47791">
    <property type="entry name" value="MEIOTICALLY UP-REGULATED GENE 191 PROTEIN"/>
    <property type="match status" value="1"/>
</dbReference>
<reference evidence="1" key="1">
    <citation type="submission" date="2021-03" db="EMBL/GenBank/DDBJ databases">
        <authorList>
            <person name="Tagirdzhanova G."/>
        </authorList>
    </citation>
    <scope>NUCLEOTIDE SEQUENCE</scope>
</reference>
<accession>A0A8H3J0C8</accession>
<sequence>MPSYAPRDELHPCRNKEAAMEKSVRKGYMHEPPAESCLSNGFSVREILLLSMMMISAALFLLHWLPFSLSASAPTNPTNESWIPKTQAAIDTLQKWYNPDTGLWETTNWWNAANILTMLGNFALLNPAFKPEFEKIAQTTHTKAPHFKDQILKVHTPTSMDTYTYPNIPAGLRAPPLAKSTDGFLNWYYDDEGWWALAWLKAYDVTNQTVYLKEAISIFDDMIKGYNATCGGIWWNKGHDANVAISNELFLAVAAQLANRVKVGDQLFYFDWVLRHWSWFRWAGFIDQNYNINDGLDLATCKNNNGTIWSYNQGVILGALTEAYGHGEDLHPSERHQFKFWTDLISHSALKKLRDANGVIHDACEPDCGNDGPQFKGILMRNLQVVVGFFRRDYWWVFADSRFAIAENAASIWATDRNQDDRLGLVWSGPYMEATAATQSSALDALVAAVDLELHPQQSHAVTSDRETA</sequence>
<dbReference type="PANTHER" id="PTHR47791:SF1">
    <property type="entry name" value="ENDO MANNANASE, GH76 FAMILY (EUROFUNG)"/>
    <property type="match status" value="1"/>
</dbReference>
<dbReference type="Gene3D" id="1.50.10.20">
    <property type="match status" value="1"/>
</dbReference>
<keyword evidence="2" id="KW-1185">Reference proteome</keyword>
<dbReference type="EMBL" id="CAJPDS010000108">
    <property type="protein sequence ID" value="CAF9938079.1"/>
    <property type="molecule type" value="Genomic_DNA"/>
</dbReference>
<dbReference type="InterPro" id="IPR053169">
    <property type="entry name" value="MUG_Protein"/>
</dbReference>
<gene>
    <name evidence="1" type="ORF">HETSPECPRED_000764</name>
</gene>
<protein>
    <recommendedName>
        <fullName evidence="3">Glycoside hydrolase family 76 protein</fullName>
    </recommendedName>
</protein>
<evidence type="ECO:0000313" key="1">
    <source>
        <dbReference type="EMBL" id="CAF9938079.1"/>
    </source>
</evidence>
<organism evidence="1 2">
    <name type="scientific">Heterodermia speciosa</name>
    <dbReference type="NCBI Taxonomy" id="116794"/>
    <lineage>
        <taxon>Eukaryota</taxon>
        <taxon>Fungi</taxon>
        <taxon>Dikarya</taxon>
        <taxon>Ascomycota</taxon>
        <taxon>Pezizomycotina</taxon>
        <taxon>Lecanoromycetes</taxon>
        <taxon>OSLEUM clade</taxon>
        <taxon>Lecanoromycetidae</taxon>
        <taxon>Caliciales</taxon>
        <taxon>Physciaceae</taxon>
        <taxon>Heterodermia</taxon>
    </lineage>
</organism>
<dbReference type="InterPro" id="IPR005198">
    <property type="entry name" value="Glyco_hydro_76"/>
</dbReference>
<dbReference type="GO" id="GO:0005975">
    <property type="term" value="P:carbohydrate metabolic process"/>
    <property type="evidence" value="ECO:0007669"/>
    <property type="project" value="InterPro"/>
</dbReference>
<proteinExistence type="predicted"/>
<dbReference type="AlphaFoldDB" id="A0A8H3J0C8"/>
<evidence type="ECO:0000313" key="2">
    <source>
        <dbReference type="Proteomes" id="UP000664521"/>
    </source>
</evidence>
<comment type="caution">
    <text evidence="1">The sequence shown here is derived from an EMBL/GenBank/DDBJ whole genome shotgun (WGS) entry which is preliminary data.</text>
</comment>